<gene>
    <name evidence="2" type="ORF">NOF53_04760</name>
</gene>
<organism evidence="2 3">
    <name type="scientific">Rhodococcus tibetensis</name>
    <dbReference type="NCBI Taxonomy" id="2965064"/>
    <lineage>
        <taxon>Bacteria</taxon>
        <taxon>Bacillati</taxon>
        <taxon>Actinomycetota</taxon>
        <taxon>Actinomycetes</taxon>
        <taxon>Mycobacteriales</taxon>
        <taxon>Nocardiaceae</taxon>
        <taxon>Rhodococcus</taxon>
    </lineage>
</organism>
<sequence>MPRKWAAMLAVIGLLGAAGCGAQEAPADERVSRASLLPETADLPEGAQIDSLDDEEQMVLSIKLDAPSSGLGLEDTRTFDPPECDEQNRYADNARISLIQDGSADVAIFDGERGYVMLVSETDMDVSRVADAHTGSCSTYTLASTSKVHTYRGTVRTERLDLPQALGSEDAVILSEVTDPDNPDWINDEVLLGYAALNGYTVMVLGYQGTEYEAEFDGVFTGVVEKVRHLT</sequence>
<protein>
    <recommendedName>
        <fullName evidence="4">Lipoprotein</fullName>
    </recommendedName>
</protein>
<feature type="chain" id="PRO_5045287631" description="Lipoprotein" evidence="1">
    <location>
        <begin position="23"/>
        <end position="231"/>
    </location>
</feature>
<evidence type="ECO:0000256" key="1">
    <source>
        <dbReference type="SAM" id="SignalP"/>
    </source>
</evidence>
<reference evidence="2 3" key="1">
    <citation type="submission" date="2022-07" db="EMBL/GenBank/DDBJ databases">
        <title>Degradation activity of malathion, p-nitrophenol and potential low-temperature adaptation strategy of Rhodococcus sp. FXJ9.536.</title>
        <authorList>
            <person name="Huang J."/>
            <person name="Huang Y."/>
        </authorList>
    </citation>
    <scope>NUCLEOTIDE SEQUENCE [LARGE SCALE GENOMIC DNA]</scope>
    <source>
        <strain evidence="2 3">FXJ9.536</strain>
    </source>
</reference>
<evidence type="ECO:0000313" key="3">
    <source>
        <dbReference type="Proteomes" id="UP001524501"/>
    </source>
</evidence>
<proteinExistence type="predicted"/>
<dbReference type="PROSITE" id="PS51257">
    <property type="entry name" value="PROKAR_LIPOPROTEIN"/>
    <property type="match status" value="1"/>
</dbReference>
<accession>A0ABT1Q8B5</accession>
<dbReference type="RefSeq" id="WP_255965987.1">
    <property type="nucleotide sequence ID" value="NZ_JANFQF010000003.1"/>
</dbReference>
<evidence type="ECO:0008006" key="4">
    <source>
        <dbReference type="Google" id="ProtNLM"/>
    </source>
</evidence>
<name>A0ABT1Q8B5_9NOCA</name>
<dbReference type="Proteomes" id="UP001524501">
    <property type="component" value="Unassembled WGS sequence"/>
</dbReference>
<dbReference type="EMBL" id="JANFQF010000003">
    <property type="protein sequence ID" value="MCQ4118487.1"/>
    <property type="molecule type" value="Genomic_DNA"/>
</dbReference>
<keyword evidence="3" id="KW-1185">Reference proteome</keyword>
<keyword evidence="1" id="KW-0732">Signal</keyword>
<comment type="caution">
    <text evidence="2">The sequence shown here is derived from an EMBL/GenBank/DDBJ whole genome shotgun (WGS) entry which is preliminary data.</text>
</comment>
<feature type="signal peptide" evidence="1">
    <location>
        <begin position="1"/>
        <end position="22"/>
    </location>
</feature>
<evidence type="ECO:0000313" key="2">
    <source>
        <dbReference type="EMBL" id="MCQ4118487.1"/>
    </source>
</evidence>